<feature type="signal peptide" evidence="1">
    <location>
        <begin position="1"/>
        <end position="22"/>
    </location>
</feature>
<dbReference type="PROSITE" id="PS51257">
    <property type="entry name" value="PROKAR_LIPOPROTEIN"/>
    <property type="match status" value="1"/>
</dbReference>
<evidence type="ECO:0000313" key="2">
    <source>
        <dbReference type="EMBL" id="BBD07193.1"/>
    </source>
</evidence>
<evidence type="ECO:0000256" key="1">
    <source>
        <dbReference type="SAM" id="SignalP"/>
    </source>
</evidence>
<name>A0A2Z6AVE3_9BACT</name>
<dbReference type="Proteomes" id="UP000269883">
    <property type="component" value="Chromosome"/>
</dbReference>
<gene>
    <name evidence="2" type="ORF">DFE_0467</name>
</gene>
<dbReference type="RefSeq" id="WP_126376197.1">
    <property type="nucleotide sequence ID" value="NZ_AP017378.1"/>
</dbReference>
<organism evidence="2 3">
    <name type="scientific">Desulfovibrio ferrophilus</name>
    <dbReference type="NCBI Taxonomy" id="241368"/>
    <lineage>
        <taxon>Bacteria</taxon>
        <taxon>Pseudomonadati</taxon>
        <taxon>Thermodesulfobacteriota</taxon>
        <taxon>Desulfovibrionia</taxon>
        <taxon>Desulfovibrionales</taxon>
        <taxon>Desulfovibrionaceae</taxon>
        <taxon>Desulfovibrio</taxon>
    </lineage>
</organism>
<dbReference type="AlphaFoldDB" id="A0A2Z6AVE3"/>
<keyword evidence="3" id="KW-1185">Reference proteome</keyword>
<evidence type="ECO:0000313" key="3">
    <source>
        <dbReference type="Proteomes" id="UP000269883"/>
    </source>
</evidence>
<reference evidence="2 3" key="1">
    <citation type="journal article" date="2018" name="Sci. Adv.">
        <title>Multi-heme cytochromes provide a pathway for survival in energy-limited environments.</title>
        <authorList>
            <person name="Deng X."/>
            <person name="Dohmae N."/>
            <person name="Nealson K.H."/>
            <person name="Hashimoto K."/>
            <person name="Okamoto A."/>
        </authorList>
    </citation>
    <scope>NUCLEOTIDE SEQUENCE [LARGE SCALE GENOMIC DNA]</scope>
    <source>
        <strain evidence="2 3">IS5</strain>
    </source>
</reference>
<protein>
    <submittedName>
        <fullName evidence="2">Uncharacterized protein</fullName>
    </submittedName>
</protein>
<dbReference type="EMBL" id="AP017378">
    <property type="protein sequence ID" value="BBD07193.1"/>
    <property type="molecule type" value="Genomic_DNA"/>
</dbReference>
<feature type="chain" id="PRO_5016406435" evidence="1">
    <location>
        <begin position="23"/>
        <end position="200"/>
    </location>
</feature>
<accession>A0A2Z6AVE3</accession>
<dbReference type="KEGG" id="dfl:DFE_0467"/>
<sequence length="200" mass="22691">MLNRVVFLLALVMILGTGCATHKVKDVPVKKLSDYSCYTCDNDIEVAIDVYAETEKTKQAFYADLNSKQFYPIHILLKNNTNGRLFVLRDGIVLNDPVGTEFKHTRSAAMYEDFEHNKMAYALLGFGIFSYMSAEDANNKMKADWSEKEFPDEMIINSGRVNSGFAYLKLPEGVRPEGKTLSIDVEDMESHERRTVVVQL</sequence>
<proteinExistence type="predicted"/>
<keyword evidence="1" id="KW-0732">Signal</keyword>